<feature type="signal peptide" evidence="5">
    <location>
        <begin position="1"/>
        <end position="20"/>
    </location>
</feature>
<evidence type="ECO:0000256" key="2">
    <source>
        <dbReference type="ARBA" id="ARBA00022737"/>
    </source>
</evidence>
<evidence type="ECO:0000256" key="5">
    <source>
        <dbReference type="SAM" id="SignalP"/>
    </source>
</evidence>
<dbReference type="InterPro" id="IPR051277">
    <property type="entry name" value="SEZ6_CSMD_C4BPB_Regulators"/>
</dbReference>
<evidence type="ECO:0000256" key="4">
    <source>
        <dbReference type="PROSITE-ProRule" id="PRU00302"/>
    </source>
</evidence>
<evidence type="ECO:0000256" key="1">
    <source>
        <dbReference type="ARBA" id="ARBA00022729"/>
    </source>
</evidence>
<evidence type="ECO:0000259" key="7">
    <source>
        <dbReference type="PROSITE" id="PS50923"/>
    </source>
</evidence>
<organism evidence="8 9">
    <name type="scientific">Cloeon dipterum</name>
    <dbReference type="NCBI Taxonomy" id="197152"/>
    <lineage>
        <taxon>Eukaryota</taxon>
        <taxon>Metazoa</taxon>
        <taxon>Ecdysozoa</taxon>
        <taxon>Arthropoda</taxon>
        <taxon>Hexapoda</taxon>
        <taxon>Insecta</taxon>
        <taxon>Pterygota</taxon>
        <taxon>Palaeoptera</taxon>
        <taxon>Ephemeroptera</taxon>
        <taxon>Pisciforma</taxon>
        <taxon>Baetidae</taxon>
        <taxon>Cloeon</taxon>
    </lineage>
</organism>
<keyword evidence="2" id="KW-0677">Repeat</keyword>
<dbReference type="SUPFAM" id="SSF48726">
    <property type="entry name" value="Immunoglobulin"/>
    <property type="match status" value="1"/>
</dbReference>
<dbReference type="EMBL" id="CADEPI010000008">
    <property type="protein sequence ID" value="CAB3362216.1"/>
    <property type="molecule type" value="Genomic_DNA"/>
</dbReference>
<dbReference type="PROSITE" id="PS50835">
    <property type="entry name" value="IG_LIKE"/>
    <property type="match status" value="1"/>
</dbReference>
<comment type="caution">
    <text evidence="8">The sequence shown here is derived from an EMBL/GenBank/DDBJ whole genome shotgun (WGS) entry which is preliminary data.</text>
</comment>
<dbReference type="InterPro" id="IPR036179">
    <property type="entry name" value="Ig-like_dom_sf"/>
</dbReference>
<sequence>MTPRPGHMLLLLAVAAAATAAEPRLENEAAENTPENNVVSSRCNPPELSLAGNRVVSADFTVITEVHFWGAIGPLGDRKLCKIKCIDGGWFGPLCQVKDDGKFHPLLRNCHFKALPPQLLVTYQNVSIETDSKKVFPHGVEVMVRCREVGSYKLLGESVLECQNGVWSHPLPICIPTTTLTNFSDESPPTLMIKVPTGSSAVEPRGELAVFPGSIVHLECAFSRKLGNPEWTWTSKFREYMTGWAMSAEERDWKYRLSIYYSKPQDSGEFTCTTPIGTSNTIVINVKAIHCPLLEVIDPHVTARIEGSRMGHTASFQCPVGFFLNGTSNLTCEATGHWSSPPPKCLPVQCPSVNPVDPRLDVVNVNRSYGGRVTFSCPWGYKLTGPPNLDCLSNGRWSGKVPQCQPVHCPPPQPPPNGRILETGGQALSDGRYSVGSAVQFGCAESYQLMGEPTIVCTERGFWSHSPPFCKPRCSYPGDPVNGHIAPIKFYYEPGDHVKVTCNSGFVVRERTATSRPTCRPDGSWSEKIPTCVDYSEV</sequence>
<accession>A0A8S1BRW5</accession>
<evidence type="ECO:0000313" key="9">
    <source>
        <dbReference type="Proteomes" id="UP000494165"/>
    </source>
</evidence>
<evidence type="ECO:0000259" key="6">
    <source>
        <dbReference type="PROSITE" id="PS50835"/>
    </source>
</evidence>
<proteinExistence type="predicted"/>
<feature type="disulfide bond" evidence="4">
    <location>
        <begin position="443"/>
        <end position="470"/>
    </location>
</feature>
<feature type="domain" description="Sushi" evidence="7">
    <location>
        <begin position="348"/>
        <end position="406"/>
    </location>
</feature>
<dbReference type="Pfam" id="PF00084">
    <property type="entry name" value="Sushi"/>
    <property type="match status" value="5"/>
</dbReference>
<dbReference type="PANTHER" id="PTHR45656">
    <property type="entry name" value="PROTEIN CBR-CLEC-78"/>
    <property type="match status" value="1"/>
</dbReference>
<feature type="domain" description="Sushi" evidence="7">
    <location>
        <begin position="289"/>
        <end position="347"/>
    </location>
</feature>
<dbReference type="AlphaFoldDB" id="A0A8S1BRW5"/>
<feature type="domain" description="Sushi" evidence="7">
    <location>
        <begin position="473"/>
        <end position="534"/>
    </location>
</feature>
<gene>
    <name evidence="8" type="ORF">CLODIP_2_CD05031</name>
</gene>
<feature type="disulfide bond" evidence="4">
    <location>
        <begin position="377"/>
        <end position="404"/>
    </location>
</feature>
<dbReference type="InterPro" id="IPR000436">
    <property type="entry name" value="Sushi_SCR_CCP_dom"/>
</dbReference>
<keyword evidence="1 5" id="KW-0732">Signal</keyword>
<dbReference type="Gene3D" id="2.60.40.10">
    <property type="entry name" value="Immunoglobulins"/>
    <property type="match status" value="1"/>
</dbReference>
<evidence type="ECO:0000313" key="8">
    <source>
        <dbReference type="EMBL" id="CAB3362216.1"/>
    </source>
</evidence>
<name>A0A8S1BRW5_9INSE</name>
<reference evidence="8 9" key="1">
    <citation type="submission" date="2020-04" db="EMBL/GenBank/DDBJ databases">
        <authorList>
            <person name="Alioto T."/>
            <person name="Alioto T."/>
            <person name="Gomez Garrido J."/>
        </authorList>
    </citation>
    <scope>NUCLEOTIDE SEQUENCE [LARGE SCALE GENOMIC DNA]</scope>
</reference>
<keyword evidence="4" id="KW-0768">Sushi</keyword>
<feature type="disulfide bond" evidence="4">
    <location>
        <begin position="318"/>
        <end position="345"/>
    </location>
</feature>
<comment type="caution">
    <text evidence="4">Lacks conserved residue(s) required for the propagation of feature annotation.</text>
</comment>
<feature type="domain" description="Ig-like" evidence="6">
    <location>
        <begin position="189"/>
        <end position="283"/>
    </location>
</feature>
<dbReference type="OrthoDB" id="6127264at2759"/>
<evidence type="ECO:0000256" key="3">
    <source>
        <dbReference type="ARBA" id="ARBA00023157"/>
    </source>
</evidence>
<dbReference type="InterPro" id="IPR013783">
    <property type="entry name" value="Ig-like_fold"/>
</dbReference>
<dbReference type="PROSITE" id="PS50923">
    <property type="entry name" value="SUSHI"/>
    <property type="match status" value="5"/>
</dbReference>
<dbReference type="CDD" id="cd00033">
    <property type="entry name" value="CCP"/>
    <property type="match status" value="5"/>
</dbReference>
<dbReference type="SMART" id="SM00032">
    <property type="entry name" value="CCP"/>
    <property type="match status" value="5"/>
</dbReference>
<dbReference type="InterPro" id="IPR007110">
    <property type="entry name" value="Ig-like_dom"/>
</dbReference>
<dbReference type="SUPFAM" id="SSF57535">
    <property type="entry name" value="Complement control module/SCR domain"/>
    <property type="match status" value="5"/>
</dbReference>
<keyword evidence="3 4" id="KW-1015">Disulfide bond</keyword>
<keyword evidence="9" id="KW-1185">Reference proteome</keyword>
<feature type="chain" id="PRO_5035751100" description="Locomotion-related protein Hikaru genki" evidence="5">
    <location>
        <begin position="21"/>
        <end position="538"/>
    </location>
</feature>
<protein>
    <recommendedName>
        <fullName evidence="10">Locomotion-related protein Hikaru genki</fullName>
    </recommendedName>
</protein>
<evidence type="ECO:0008006" key="10">
    <source>
        <dbReference type="Google" id="ProtNLM"/>
    </source>
</evidence>
<feature type="domain" description="Sushi" evidence="7">
    <location>
        <begin position="108"/>
        <end position="176"/>
    </location>
</feature>
<dbReference type="Gene3D" id="2.10.70.10">
    <property type="entry name" value="Complement Module, domain 1"/>
    <property type="match status" value="5"/>
</dbReference>
<dbReference type="PANTHER" id="PTHR45656:SF4">
    <property type="entry name" value="PROTEIN CBR-CLEC-78"/>
    <property type="match status" value="1"/>
</dbReference>
<dbReference type="InterPro" id="IPR035976">
    <property type="entry name" value="Sushi/SCR/CCP_sf"/>
</dbReference>
<dbReference type="Proteomes" id="UP000494165">
    <property type="component" value="Unassembled WGS sequence"/>
</dbReference>
<feature type="domain" description="Sushi" evidence="7">
    <location>
        <begin position="407"/>
        <end position="472"/>
    </location>
</feature>